<evidence type="ECO:0000259" key="10">
    <source>
        <dbReference type="Pfam" id="PF02784"/>
    </source>
</evidence>
<dbReference type="PROSITE" id="PS00878">
    <property type="entry name" value="ODR_DC_2_1"/>
    <property type="match status" value="1"/>
</dbReference>
<evidence type="ECO:0000313" key="11">
    <source>
        <dbReference type="EMBL" id="SDH25441.1"/>
    </source>
</evidence>
<feature type="binding site" evidence="6">
    <location>
        <position position="401"/>
    </location>
    <ligand>
        <name>substrate</name>
    </ligand>
</feature>
<dbReference type="OrthoDB" id="9802241at2"/>
<comment type="cofactor">
    <cofactor evidence="1 6 8 9">
        <name>pyridoxal 5'-phosphate</name>
        <dbReference type="ChEBI" id="CHEBI:597326"/>
    </cofactor>
</comment>
<keyword evidence="3 6" id="KW-0663">Pyridoxal phosphate</keyword>
<dbReference type="AlphaFoldDB" id="A0A1G8AWY1"/>
<dbReference type="GO" id="GO:0008836">
    <property type="term" value="F:diaminopimelate decarboxylase activity"/>
    <property type="evidence" value="ECO:0007669"/>
    <property type="project" value="UniProtKB-UniRule"/>
</dbReference>
<feature type="active site" description="Proton donor" evidence="8">
    <location>
        <position position="371"/>
    </location>
</feature>
<dbReference type="HAMAP" id="MF_02120">
    <property type="entry name" value="LysA"/>
    <property type="match status" value="1"/>
</dbReference>
<feature type="modified residue" description="N6-(pyridoxal phosphate)lysine" evidence="6 8">
    <location>
        <position position="77"/>
    </location>
</feature>
<gene>
    <name evidence="6" type="primary">lysA</name>
    <name evidence="11" type="ORF">SAMN04489720_0565</name>
</gene>
<dbReference type="PRINTS" id="PR01179">
    <property type="entry name" value="ODADCRBXLASE"/>
</dbReference>
<evidence type="ECO:0000256" key="3">
    <source>
        <dbReference type="ARBA" id="ARBA00022898"/>
    </source>
</evidence>
<proteinExistence type="inferred from homology"/>
<dbReference type="InterPro" id="IPR022653">
    <property type="entry name" value="De-COase2_pyr-phos_BS"/>
</dbReference>
<feature type="binding site" evidence="6">
    <location>
        <position position="300"/>
    </location>
    <ligand>
        <name>substrate</name>
    </ligand>
</feature>
<sequence length="448" mass="46802">MTHSPEADALQPAIWPASAHRVDGVVHVGGTSVDALVAEHGTPLMLLDEGELRGRARRIRAAFSAVLDDPIVYYAGKALLTADVARWVTAEGLGVDVCSAGELALVRAAGVDLAHVGYHGSNKSEAELRVAVAAGIGTIVVDSELELERLTRVASEAGVRQGMRLRINVGVHASTHEFLATSHEDQKFGVPIADAPALVARIRADDVLELRGLHTHIGSQIFDGAGFAAAFDRMVALHASLLPGGPLPELNVGGGFGIAYTEADDPQPIEQIAASFAEALRAACEREGIGMPRVAIEPGRSIAGPAGVTIYRVGTIKRMELADGERVYVSVDGGMSDNPRHVLYGAQYTARVVSRSSDADAVRARVVGLHCESGDIVVDEVRLPGDVAPGDLLAVPATGAYCASLASNYNMTPRPPIVAVADGASRVLVRRETIDDLLARDAGLGGTA</sequence>
<dbReference type="EC" id="4.1.1.20" evidence="6 7"/>
<feature type="binding site" evidence="6">
    <location>
        <position position="344"/>
    </location>
    <ligand>
        <name>substrate</name>
    </ligand>
</feature>
<evidence type="ECO:0000313" key="12">
    <source>
        <dbReference type="Proteomes" id="UP000198822"/>
    </source>
</evidence>
<feature type="binding site" evidence="6">
    <location>
        <position position="401"/>
    </location>
    <ligand>
        <name>pyridoxal 5'-phosphate</name>
        <dbReference type="ChEBI" id="CHEBI:597326"/>
    </ligand>
</feature>
<dbReference type="GO" id="GO:0009089">
    <property type="term" value="P:lysine biosynthetic process via diaminopimelate"/>
    <property type="evidence" value="ECO:0007669"/>
    <property type="project" value="UniProtKB-UniRule"/>
</dbReference>
<dbReference type="STRING" id="399736.SAMN04489720_0565"/>
<comment type="function">
    <text evidence="6">Specifically catalyzes the decarboxylation of meso-diaminopimelate (meso-DAP) to L-lysine.</text>
</comment>
<comment type="similarity">
    <text evidence="6">Belongs to the Orn/Lys/Arg decarboxylase class-II family. LysA subfamily.</text>
</comment>
<keyword evidence="6" id="KW-0028">Amino-acid biosynthesis</keyword>
<dbReference type="UniPathway" id="UPA00034">
    <property type="reaction ID" value="UER00027"/>
</dbReference>
<reference evidence="12" key="1">
    <citation type="submission" date="2016-10" db="EMBL/GenBank/DDBJ databases">
        <authorList>
            <person name="Varghese N."/>
            <person name="Submissions S."/>
        </authorList>
    </citation>
    <scope>NUCLEOTIDE SEQUENCE [LARGE SCALE GENOMIC DNA]</scope>
    <source>
        <strain evidence="12">DSM 22002</strain>
    </source>
</reference>
<dbReference type="InterPro" id="IPR009006">
    <property type="entry name" value="Ala_racemase/Decarboxylase_C"/>
</dbReference>
<dbReference type="SUPFAM" id="SSF51419">
    <property type="entry name" value="PLP-binding barrel"/>
    <property type="match status" value="1"/>
</dbReference>
<organism evidence="11 12">
    <name type="scientific">Agrococcus jejuensis</name>
    <dbReference type="NCBI Taxonomy" id="399736"/>
    <lineage>
        <taxon>Bacteria</taxon>
        <taxon>Bacillati</taxon>
        <taxon>Actinomycetota</taxon>
        <taxon>Actinomycetes</taxon>
        <taxon>Micrococcales</taxon>
        <taxon>Microbacteriaceae</taxon>
        <taxon>Agrococcus</taxon>
    </lineage>
</organism>
<feature type="binding site" evidence="6">
    <location>
        <position position="255"/>
    </location>
    <ligand>
        <name>pyridoxal 5'-phosphate</name>
        <dbReference type="ChEBI" id="CHEBI:597326"/>
    </ligand>
</feature>
<evidence type="ECO:0000256" key="8">
    <source>
        <dbReference type="PIRSR" id="PIRSR600183-50"/>
    </source>
</evidence>
<dbReference type="Gene3D" id="2.40.37.10">
    <property type="entry name" value="Lyase, Ornithine Decarboxylase, Chain A, domain 1"/>
    <property type="match status" value="1"/>
</dbReference>
<evidence type="ECO:0000256" key="4">
    <source>
        <dbReference type="ARBA" id="ARBA00023154"/>
    </source>
</evidence>
<feature type="binding site" evidence="6">
    <location>
        <position position="340"/>
    </location>
    <ligand>
        <name>substrate</name>
    </ligand>
</feature>
<protein>
    <recommendedName>
        <fullName evidence="6 7">Diaminopimelate decarboxylase</fullName>
        <shortName evidence="6">DAP decarboxylase</shortName>
        <shortName evidence="6">DAPDC</shortName>
        <ecNumber evidence="6 7">4.1.1.20</ecNumber>
    </recommendedName>
</protein>
<dbReference type="PANTHER" id="PTHR43727">
    <property type="entry name" value="DIAMINOPIMELATE DECARBOXYLASE"/>
    <property type="match status" value="1"/>
</dbReference>
<dbReference type="SUPFAM" id="SSF50621">
    <property type="entry name" value="Alanine racemase C-terminal domain-like"/>
    <property type="match status" value="1"/>
</dbReference>
<dbReference type="GO" id="GO:0030170">
    <property type="term" value="F:pyridoxal phosphate binding"/>
    <property type="evidence" value="ECO:0007669"/>
    <property type="project" value="UniProtKB-UniRule"/>
</dbReference>
<evidence type="ECO:0000256" key="9">
    <source>
        <dbReference type="RuleBase" id="RU003738"/>
    </source>
</evidence>
<accession>A0A1G8AWY1</accession>
<keyword evidence="12" id="KW-1185">Reference proteome</keyword>
<dbReference type="EMBL" id="LT629695">
    <property type="protein sequence ID" value="SDH25441.1"/>
    <property type="molecule type" value="Genomic_DNA"/>
</dbReference>
<dbReference type="RefSeq" id="WP_092502251.1">
    <property type="nucleotide sequence ID" value="NZ_LT629695.1"/>
</dbReference>
<comment type="subunit">
    <text evidence="6">Homodimer.</text>
</comment>
<dbReference type="InterPro" id="IPR000183">
    <property type="entry name" value="Orn/DAP/Arg_de-COase"/>
</dbReference>
<dbReference type="InterPro" id="IPR029066">
    <property type="entry name" value="PLP-binding_barrel"/>
</dbReference>
<dbReference type="Gene3D" id="3.20.20.10">
    <property type="entry name" value="Alanine racemase"/>
    <property type="match status" value="1"/>
</dbReference>
<feature type="domain" description="Orn/DAP/Arg decarboxylase 2 N-terminal" evidence="10">
    <location>
        <begin position="62"/>
        <end position="303"/>
    </location>
</feature>
<evidence type="ECO:0000256" key="2">
    <source>
        <dbReference type="ARBA" id="ARBA00022793"/>
    </source>
</evidence>
<keyword evidence="4 6" id="KW-0457">Lysine biosynthesis</keyword>
<feature type="binding site" evidence="6">
    <location>
        <begin position="297"/>
        <end position="300"/>
    </location>
    <ligand>
        <name>pyridoxal 5'-phosphate</name>
        <dbReference type="ChEBI" id="CHEBI:597326"/>
    </ligand>
</feature>
<dbReference type="Pfam" id="PF02784">
    <property type="entry name" value="Orn_Arg_deC_N"/>
    <property type="match status" value="1"/>
</dbReference>
<dbReference type="InterPro" id="IPR022644">
    <property type="entry name" value="De-COase2_N"/>
</dbReference>
<keyword evidence="5 6" id="KW-0456">Lyase</keyword>
<evidence type="ECO:0000256" key="7">
    <source>
        <dbReference type="NCBIfam" id="TIGR01048"/>
    </source>
</evidence>
<comment type="catalytic activity">
    <reaction evidence="6 9">
        <text>meso-2,6-diaminopimelate + H(+) = L-lysine + CO2</text>
        <dbReference type="Rhea" id="RHEA:15101"/>
        <dbReference type="ChEBI" id="CHEBI:15378"/>
        <dbReference type="ChEBI" id="CHEBI:16526"/>
        <dbReference type="ChEBI" id="CHEBI:32551"/>
        <dbReference type="ChEBI" id="CHEBI:57791"/>
        <dbReference type="EC" id="4.1.1.20"/>
    </reaction>
</comment>
<name>A0A1G8AWY1_9MICO</name>
<dbReference type="PANTHER" id="PTHR43727:SF2">
    <property type="entry name" value="GROUP IV DECARBOXYLASE"/>
    <property type="match status" value="1"/>
</dbReference>
<dbReference type="InterPro" id="IPR002986">
    <property type="entry name" value="DAP_deCOOHase_LysA"/>
</dbReference>
<keyword evidence="2 6" id="KW-0210">Decarboxylase</keyword>
<feature type="binding site" evidence="6">
    <location>
        <position position="372"/>
    </location>
    <ligand>
        <name>substrate</name>
    </ligand>
</feature>
<dbReference type="NCBIfam" id="TIGR01048">
    <property type="entry name" value="lysA"/>
    <property type="match status" value="1"/>
</dbReference>
<dbReference type="CDD" id="cd06828">
    <property type="entry name" value="PLPDE_III_DapDC"/>
    <property type="match status" value="1"/>
</dbReference>
<evidence type="ECO:0000256" key="1">
    <source>
        <dbReference type="ARBA" id="ARBA00001933"/>
    </source>
</evidence>
<comment type="pathway">
    <text evidence="6 9">Amino-acid biosynthesis; L-lysine biosynthesis via DAP pathway; L-lysine from DL-2,6-diaminopimelate: step 1/1.</text>
</comment>
<dbReference type="Proteomes" id="UP000198822">
    <property type="component" value="Chromosome I"/>
</dbReference>
<dbReference type="FunFam" id="3.20.20.10:FF:000003">
    <property type="entry name" value="Diaminopimelate decarboxylase"/>
    <property type="match status" value="1"/>
</dbReference>
<dbReference type="PRINTS" id="PR01181">
    <property type="entry name" value="DAPDCRBXLASE"/>
</dbReference>
<evidence type="ECO:0000256" key="6">
    <source>
        <dbReference type="HAMAP-Rule" id="MF_02120"/>
    </source>
</evidence>
<evidence type="ECO:0000256" key="5">
    <source>
        <dbReference type="ARBA" id="ARBA00023239"/>
    </source>
</evidence>